<dbReference type="EMBL" id="VLKZ01000006">
    <property type="protein sequence ID" value="TWI55986.1"/>
    <property type="molecule type" value="Genomic_DNA"/>
</dbReference>
<reference evidence="2 3" key="1">
    <citation type="journal article" date="2015" name="Stand. Genomic Sci.">
        <title>Genomic Encyclopedia of Bacterial and Archaeal Type Strains, Phase III: the genomes of soil and plant-associated and newly described type strains.</title>
        <authorList>
            <person name="Whitman W.B."/>
            <person name="Woyke T."/>
            <person name="Klenk H.P."/>
            <person name="Zhou Y."/>
            <person name="Lilburn T.G."/>
            <person name="Beck B.J."/>
            <person name="De Vos P."/>
            <person name="Vandamme P."/>
            <person name="Eisen J.A."/>
            <person name="Garrity G."/>
            <person name="Hugenholtz P."/>
            <person name="Kyrpides N.C."/>
        </authorList>
    </citation>
    <scope>NUCLEOTIDE SEQUENCE [LARGE SCALE GENOMIC DNA]</scope>
    <source>
        <strain evidence="2 3">CGMCC 1.10116</strain>
    </source>
</reference>
<evidence type="ECO:0000313" key="3">
    <source>
        <dbReference type="Proteomes" id="UP000315711"/>
    </source>
</evidence>
<keyword evidence="1" id="KW-1133">Transmembrane helix</keyword>
<dbReference type="AlphaFoldDB" id="A0A562QIW8"/>
<dbReference type="InterPro" id="IPR024490">
    <property type="entry name" value="DUF2759"/>
</dbReference>
<dbReference type="RefSeq" id="WP_144450835.1">
    <property type="nucleotide sequence ID" value="NZ_VLKZ01000006.1"/>
</dbReference>
<proteinExistence type="predicted"/>
<evidence type="ECO:0000256" key="1">
    <source>
        <dbReference type="SAM" id="Phobius"/>
    </source>
</evidence>
<organism evidence="2 3">
    <name type="scientific">Halalkalibacter nanhaiisediminis</name>
    <dbReference type="NCBI Taxonomy" id="688079"/>
    <lineage>
        <taxon>Bacteria</taxon>
        <taxon>Bacillati</taxon>
        <taxon>Bacillota</taxon>
        <taxon>Bacilli</taxon>
        <taxon>Bacillales</taxon>
        <taxon>Bacillaceae</taxon>
        <taxon>Halalkalibacter</taxon>
    </lineage>
</organism>
<keyword evidence="3" id="KW-1185">Reference proteome</keyword>
<dbReference type="Pfam" id="PF10958">
    <property type="entry name" value="DUF2759"/>
    <property type="match status" value="1"/>
</dbReference>
<sequence>MFLSITLLLVAVLCAVAIVRELRKKNFIAVGFAALSFVVFGAFSIATIISIITTGGGAPTGH</sequence>
<keyword evidence="1" id="KW-0812">Transmembrane</keyword>
<evidence type="ECO:0000313" key="2">
    <source>
        <dbReference type="EMBL" id="TWI55986.1"/>
    </source>
</evidence>
<gene>
    <name evidence="2" type="ORF">IQ10_02555</name>
</gene>
<name>A0A562QIW8_9BACI</name>
<protein>
    <submittedName>
        <fullName evidence="2">Uncharacterized protein DUF2759</fullName>
    </submittedName>
</protein>
<feature type="transmembrane region" description="Helical" evidence="1">
    <location>
        <begin position="27"/>
        <end position="52"/>
    </location>
</feature>
<dbReference type="Proteomes" id="UP000315711">
    <property type="component" value="Unassembled WGS sequence"/>
</dbReference>
<comment type="caution">
    <text evidence="2">The sequence shown here is derived from an EMBL/GenBank/DDBJ whole genome shotgun (WGS) entry which is preliminary data.</text>
</comment>
<keyword evidence="1" id="KW-0472">Membrane</keyword>
<accession>A0A562QIW8</accession>